<dbReference type="AlphaFoldDB" id="A0A3G2JRN0"/>
<organism evidence="2 3">
    <name type="scientific">Streptomyces dangxiongensis</name>
    <dbReference type="NCBI Taxonomy" id="1442032"/>
    <lineage>
        <taxon>Bacteria</taxon>
        <taxon>Bacillati</taxon>
        <taxon>Actinomycetota</taxon>
        <taxon>Actinomycetes</taxon>
        <taxon>Kitasatosporales</taxon>
        <taxon>Streptomycetaceae</taxon>
        <taxon>Streptomyces</taxon>
    </lineage>
</organism>
<evidence type="ECO:0000313" key="2">
    <source>
        <dbReference type="EMBL" id="AYN43407.1"/>
    </source>
</evidence>
<dbReference type="Proteomes" id="UP000268329">
    <property type="component" value="Chromosome"/>
</dbReference>
<name>A0A3G2JRN0_9ACTN</name>
<keyword evidence="3" id="KW-1185">Reference proteome</keyword>
<reference evidence="2 3" key="1">
    <citation type="submission" date="2018-10" db="EMBL/GenBank/DDBJ databases">
        <title>The genome of Streptomyces dangxiongensis Z022.</title>
        <authorList>
            <person name="Zhang B."/>
        </authorList>
    </citation>
    <scope>NUCLEOTIDE SEQUENCE [LARGE SCALE GENOMIC DNA]</scope>
    <source>
        <strain evidence="2 3">Z022</strain>
    </source>
</reference>
<gene>
    <name evidence="2" type="ORF">D9753_01350</name>
</gene>
<dbReference type="KEGG" id="sdd:D9753_01350"/>
<feature type="compositionally biased region" description="Basic and acidic residues" evidence="1">
    <location>
        <begin position="44"/>
        <end position="56"/>
    </location>
</feature>
<feature type="region of interest" description="Disordered" evidence="1">
    <location>
        <begin position="44"/>
        <end position="73"/>
    </location>
</feature>
<proteinExistence type="predicted"/>
<accession>A0A3G2JRN0</accession>
<dbReference type="EMBL" id="CP033073">
    <property type="protein sequence ID" value="AYN43407.1"/>
    <property type="molecule type" value="Genomic_DNA"/>
</dbReference>
<evidence type="ECO:0000256" key="1">
    <source>
        <dbReference type="SAM" id="MobiDB-lite"/>
    </source>
</evidence>
<sequence length="73" mass="8179">MIRLERSAQEERAALAGLTGDEYEAQWRRWRAASEAARAAVTRRAETTGADEHELEQAVQKAVRQGQEDPAVE</sequence>
<evidence type="ECO:0000313" key="3">
    <source>
        <dbReference type="Proteomes" id="UP000268329"/>
    </source>
</evidence>
<protein>
    <submittedName>
        <fullName evidence="2">Uncharacterized protein</fullName>
    </submittedName>
</protein>